<reference evidence="3" key="1">
    <citation type="submission" date="2010-06" db="EMBL/GenBank/DDBJ databases">
        <authorList>
            <person name="Jiang H."/>
            <person name="Abraham K."/>
            <person name="Ali S."/>
            <person name="Alsbrooks S.L."/>
            <person name="Anim B.N."/>
            <person name="Anosike U.S."/>
            <person name="Attaway T."/>
            <person name="Bandaranaike D.P."/>
            <person name="Battles P.K."/>
            <person name="Bell S.N."/>
            <person name="Bell A.V."/>
            <person name="Beltran B."/>
            <person name="Bickham C."/>
            <person name="Bustamante Y."/>
            <person name="Caleb T."/>
            <person name="Canada A."/>
            <person name="Cardenas V."/>
            <person name="Carter K."/>
            <person name="Chacko J."/>
            <person name="Chandrabose M.N."/>
            <person name="Chavez D."/>
            <person name="Chavez A."/>
            <person name="Chen L."/>
            <person name="Chu H.-S."/>
            <person name="Claassen K.J."/>
            <person name="Cockrell R."/>
            <person name="Collins M."/>
            <person name="Cooper J.A."/>
            <person name="Cree A."/>
            <person name="Curry S.M."/>
            <person name="Da Y."/>
            <person name="Dao M.D."/>
            <person name="Das B."/>
            <person name="Davila M.-L."/>
            <person name="Davy-Carroll L."/>
            <person name="Denson S."/>
            <person name="Dinh H."/>
            <person name="Ebong V.E."/>
            <person name="Edwards J.R."/>
            <person name="Egan A."/>
            <person name="El-Daye J."/>
            <person name="Escobedo L."/>
            <person name="Fernandez S."/>
            <person name="Fernando P.R."/>
            <person name="Flagg N."/>
            <person name="Forbes L.D."/>
            <person name="Fowler R.G."/>
            <person name="Fu Q."/>
            <person name="Gabisi R.A."/>
            <person name="Ganer J."/>
            <person name="Garbino Pronczuk A."/>
            <person name="Garcia R.M."/>
            <person name="Garner T."/>
            <person name="Garrett T.E."/>
            <person name="Gonzalez D.A."/>
            <person name="Hamid H."/>
            <person name="Hawkins E.S."/>
            <person name="Hirani K."/>
            <person name="Hogues M.E."/>
            <person name="Hollins B."/>
            <person name="Hsiao C.-H."/>
            <person name="Jabil R."/>
            <person name="James M.L."/>
            <person name="Jhangiani S.N."/>
            <person name="Johnson B."/>
            <person name="Johnson Q."/>
            <person name="Joshi V."/>
            <person name="Kalu J.B."/>
            <person name="Kam C."/>
            <person name="Kashfia A."/>
            <person name="Keebler J."/>
            <person name="Kisamo H."/>
            <person name="Kovar C.L."/>
            <person name="Lago L.A."/>
            <person name="Lai C.-Y."/>
            <person name="Laidlaw J."/>
            <person name="Lara F."/>
            <person name="Le T.-K."/>
            <person name="Lee S.L."/>
            <person name="Legall F.H."/>
            <person name="Lemon S.J."/>
            <person name="Lewis L.R."/>
            <person name="Li B."/>
            <person name="Liu Y."/>
            <person name="Liu Y.-S."/>
            <person name="Lopez J."/>
            <person name="Lozado R.J."/>
            <person name="Lu J."/>
            <person name="Madu R.C."/>
            <person name="Maheshwari M."/>
            <person name="Maheshwari R."/>
            <person name="Malloy K."/>
            <person name="Martinez E."/>
            <person name="Mathew T."/>
            <person name="Mercado I.C."/>
            <person name="Mercado C."/>
            <person name="Meyer B."/>
            <person name="Montgomery K."/>
            <person name="Morgan M.B."/>
            <person name="Munidasa M."/>
            <person name="Nazareth L.V."/>
            <person name="Nelson J."/>
            <person name="Ng B.M."/>
            <person name="Nguyen N.B."/>
            <person name="Nguyen P.Q."/>
            <person name="Nguyen T."/>
            <person name="Obregon M."/>
            <person name="Okwuonu G.O."/>
            <person name="Onwere C.G."/>
            <person name="Orozco G."/>
            <person name="Parra A."/>
            <person name="Patel S."/>
            <person name="Patil S."/>
            <person name="Perez A."/>
            <person name="Perez Y."/>
            <person name="Pham C."/>
            <person name="Primus E.L."/>
            <person name="Pu L.-L."/>
            <person name="Puazo M."/>
            <person name="Qin X."/>
            <person name="Quiroz J.B."/>
            <person name="Reese J."/>
            <person name="Richards S."/>
            <person name="Rives C.M."/>
            <person name="Robberts R."/>
            <person name="Ruiz S.J."/>
            <person name="Ruiz M.J."/>
            <person name="Santibanez J."/>
            <person name="Schneider B.W."/>
            <person name="Sisson I."/>
            <person name="Smith M."/>
            <person name="Sodergren E."/>
            <person name="Song X.-Z."/>
            <person name="Song B.B."/>
            <person name="Summersgill H."/>
            <person name="Thelus R."/>
            <person name="Thornton R.D."/>
            <person name="Trejos Z.Y."/>
            <person name="Usmani K."/>
            <person name="Vattathil S."/>
            <person name="Villasana D."/>
            <person name="Walker D.L."/>
            <person name="Wang S."/>
            <person name="Wang K."/>
            <person name="White C.S."/>
            <person name="Williams A.C."/>
            <person name="Williamson J."/>
            <person name="Wilson K."/>
            <person name="Woghiren I.O."/>
            <person name="Woodworth J.R."/>
            <person name="Worley K.C."/>
            <person name="Wright R.A."/>
            <person name="Wu W."/>
            <person name="Young L."/>
            <person name="Zhang L."/>
            <person name="Zhang J."/>
            <person name="Zhu Y."/>
            <person name="Muzny D.M."/>
            <person name="Weinstock G."/>
            <person name="Gibbs R.A."/>
        </authorList>
    </citation>
    <scope>NUCLEOTIDE SEQUENCE [LARGE SCALE GENOMIC DNA]</scope>
    <source>
        <strain evidence="3">LSR1</strain>
    </source>
</reference>
<keyword evidence="1" id="KW-0472">Membrane</keyword>
<sequence length="149" mass="16002">MRTEEYDDNFTAVASVTSMLVVTVAGTFVMTVLALVLCLLCAGLEMTAFVKSPAVQQALRRTFPGASGKLRGGDALPVRRRATATIFFGIYLAAQSVGTAMFVAVELLCPSNRPEQQTPPSSATGRPIEDTTANHHKLCLSFFLIISIF</sequence>
<dbReference type="AlphaFoldDB" id="A0A8R2NRX8"/>
<protein>
    <submittedName>
        <fullName evidence="2">Uncharacterized protein</fullName>
    </submittedName>
</protein>
<accession>A0A8R2NRX8</accession>
<dbReference type="GeneID" id="107883464"/>
<evidence type="ECO:0000313" key="2">
    <source>
        <dbReference type="EnsemblMetazoa" id="XP_029346678.1"/>
    </source>
</evidence>
<keyword evidence="1" id="KW-0812">Transmembrane</keyword>
<feature type="transmembrane region" description="Helical" evidence="1">
    <location>
        <begin position="86"/>
        <end position="108"/>
    </location>
</feature>
<evidence type="ECO:0000256" key="1">
    <source>
        <dbReference type="SAM" id="Phobius"/>
    </source>
</evidence>
<feature type="transmembrane region" description="Helical" evidence="1">
    <location>
        <begin position="20"/>
        <end position="42"/>
    </location>
</feature>
<dbReference type="KEGG" id="api:107883464"/>
<dbReference type="Proteomes" id="UP000007819">
    <property type="component" value="Chromosome A2"/>
</dbReference>
<reference evidence="2" key="2">
    <citation type="submission" date="2022-06" db="UniProtKB">
        <authorList>
            <consortium name="EnsemblMetazoa"/>
        </authorList>
    </citation>
    <scope>IDENTIFICATION</scope>
</reference>
<dbReference type="EnsemblMetazoa" id="XM_029490818.1">
    <property type="protein sequence ID" value="XP_029346678.1"/>
    <property type="gene ID" value="LOC107883464"/>
</dbReference>
<dbReference type="RefSeq" id="XP_029346678.1">
    <property type="nucleotide sequence ID" value="XM_029490818.1"/>
</dbReference>
<keyword evidence="1" id="KW-1133">Transmembrane helix</keyword>
<keyword evidence="3" id="KW-1185">Reference proteome</keyword>
<organism evidence="2 3">
    <name type="scientific">Acyrthosiphon pisum</name>
    <name type="common">Pea aphid</name>
    <dbReference type="NCBI Taxonomy" id="7029"/>
    <lineage>
        <taxon>Eukaryota</taxon>
        <taxon>Metazoa</taxon>
        <taxon>Ecdysozoa</taxon>
        <taxon>Arthropoda</taxon>
        <taxon>Hexapoda</taxon>
        <taxon>Insecta</taxon>
        <taxon>Pterygota</taxon>
        <taxon>Neoptera</taxon>
        <taxon>Paraneoptera</taxon>
        <taxon>Hemiptera</taxon>
        <taxon>Sternorrhyncha</taxon>
        <taxon>Aphidomorpha</taxon>
        <taxon>Aphidoidea</taxon>
        <taxon>Aphididae</taxon>
        <taxon>Macrosiphini</taxon>
        <taxon>Acyrthosiphon</taxon>
    </lineage>
</organism>
<evidence type="ECO:0000313" key="3">
    <source>
        <dbReference type="Proteomes" id="UP000007819"/>
    </source>
</evidence>
<name>A0A8R2NRX8_ACYPI</name>
<proteinExistence type="predicted"/>